<name>A0A939TLW1_9MICO</name>
<dbReference type="Pfam" id="PF01168">
    <property type="entry name" value="Ala_racemase_N"/>
    <property type="match status" value="1"/>
</dbReference>
<dbReference type="PANTHER" id="PTHR28004:SF2">
    <property type="entry name" value="D-SERINE DEHYDRATASE"/>
    <property type="match status" value="1"/>
</dbReference>
<dbReference type="InterPro" id="IPR042208">
    <property type="entry name" value="D-ser_dehydrat-like_sf"/>
</dbReference>
<gene>
    <name evidence="4" type="ORF">J4H85_02280</name>
</gene>
<dbReference type="EMBL" id="JAGFBF010000001">
    <property type="protein sequence ID" value="MBO2988828.1"/>
    <property type="molecule type" value="Genomic_DNA"/>
</dbReference>
<evidence type="ECO:0000313" key="4">
    <source>
        <dbReference type="EMBL" id="MBO2988828.1"/>
    </source>
</evidence>
<dbReference type="InterPro" id="IPR029066">
    <property type="entry name" value="PLP-binding_barrel"/>
</dbReference>
<proteinExistence type="inferred from homology"/>
<protein>
    <submittedName>
        <fullName evidence="4">Alanine racemase</fullName>
    </submittedName>
</protein>
<sequence length="369" mass="38211">MSADRFSTVLGAIAPGISTPAPVVLIDVVRDNIARMQAFADAHGKQLRPHVKTHKSVRLGRLQLDAGAVGLTAGNLSEAEIFAADGCPDIFLAYPIWAVGSKAERLRALTERTTLSVGVESTAAVDALVDAMGDAAARLGVVVEVDCGAGRSGVAPPDAGALAAHAAARGLRPLGIFTYPGHGGTVGAREGAAADQTRALRTAVASFVAEGIPVSVVSAGSTPTAEFCTDPVITEIRPGEYVFNDHDNVRLGDCLPEQIGLFVATTVVSDQGHAHVIVDAGTKALAREGTPDRGFGNVPSFDGVLAKLNEYHGFLALPPGGRRPEVGEPVPIVPNHVCPVVNSFEELIIVDRAGAIVDRWPVDAQGQLN</sequence>
<accession>A0A939TLW1</accession>
<dbReference type="RefSeq" id="WP_208236495.1">
    <property type="nucleotide sequence ID" value="NZ_BAAAQU010000001.1"/>
</dbReference>
<organism evidence="4 5">
    <name type="scientific">Leucobacter tardus</name>
    <dbReference type="NCBI Taxonomy" id="501483"/>
    <lineage>
        <taxon>Bacteria</taxon>
        <taxon>Bacillati</taxon>
        <taxon>Actinomycetota</taxon>
        <taxon>Actinomycetes</taxon>
        <taxon>Micrococcales</taxon>
        <taxon>Microbacteriaceae</taxon>
        <taxon>Leucobacter</taxon>
    </lineage>
</organism>
<dbReference type="SUPFAM" id="SSF51419">
    <property type="entry name" value="PLP-binding barrel"/>
    <property type="match status" value="1"/>
</dbReference>
<dbReference type="InterPro" id="IPR026956">
    <property type="entry name" value="D-ser_dehydrat-like_dom"/>
</dbReference>
<evidence type="ECO:0000256" key="2">
    <source>
        <dbReference type="ARBA" id="ARBA00023239"/>
    </source>
</evidence>
<dbReference type="Gene3D" id="2.40.37.20">
    <property type="entry name" value="D-serine dehydratase-like domain"/>
    <property type="match status" value="1"/>
</dbReference>
<feature type="domain" description="D-serine dehydratase-like" evidence="3">
    <location>
        <begin position="260"/>
        <end position="351"/>
    </location>
</feature>
<dbReference type="SMART" id="SM01119">
    <property type="entry name" value="D-ser_dehydrat"/>
    <property type="match status" value="1"/>
</dbReference>
<comment type="similarity">
    <text evidence="1">Belongs to the DSD1 family.</text>
</comment>
<reference evidence="4" key="1">
    <citation type="submission" date="2021-03" db="EMBL/GenBank/DDBJ databases">
        <title>Leucobacter chromiisoli sp. nov., isolated from chromium-containing soil of chemical plant.</title>
        <authorList>
            <person name="Xu Z."/>
        </authorList>
    </citation>
    <scope>NUCLEOTIDE SEQUENCE</scope>
    <source>
        <strain evidence="4">K 70/01</strain>
    </source>
</reference>
<comment type="caution">
    <text evidence="4">The sequence shown here is derived from an EMBL/GenBank/DDBJ whole genome shotgun (WGS) entry which is preliminary data.</text>
</comment>
<dbReference type="Proteomes" id="UP000668403">
    <property type="component" value="Unassembled WGS sequence"/>
</dbReference>
<dbReference type="AlphaFoldDB" id="A0A939TLW1"/>
<keyword evidence="5" id="KW-1185">Reference proteome</keyword>
<evidence type="ECO:0000313" key="5">
    <source>
        <dbReference type="Proteomes" id="UP000668403"/>
    </source>
</evidence>
<evidence type="ECO:0000259" key="3">
    <source>
        <dbReference type="SMART" id="SM01119"/>
    </source>
</evidence>
<dbReference type="Pfam" id="PF14031">
    <property type="entry name" value="D-ser_dehydrat"/>
    <property type="match status" value="1"/>
</dbReference>
<dbReference type="InterPro" id="IPR051466">
    <property type="entry name" value="D-amino_acid_metab_enzyme"/>
</dbReference>
<dbReference type="GO" id="GO:0036088">
    <property type="term" value="P:D-serine catabolic process"/>
    <property type="evidence" value="ECO:0007669"/>
    <property type="project" value="TreeGrafter"/>
</dbReference>
<dbReference type="Gene3D" id="3.20.20.10">
    <property type="entry name" value="Alanine racemase"/>
    <property type="match status" value="1"/>
</dbReference>
<dbReference type="GO" id="GO:0008721">
    <property type="term" value="F:D-serine ammonia-lyase activity"/>
    <property type="evidence" value="ECO:0007669"/>
    <property type="project" value="TreeGrafter"/>
</dbReference>
<evidence type="ECO:0000256" key="1">
    <source>
        <dbReference type="ARBA" id="ARBA00005323"/>
    </source>
</evidence>
<dbReference type="InterPro" id="IPR001608">
    <property type="entry name" value="Ala_racemase_N"/>
</dbReference>
<keyword evidence="2" id="KW-0456">Lyase</keyword>
<dbReference type="PANTHER" id="PTHR28004">
    <property type="entry name" value="ZGC:162816-RELATED"/>
    <property type="match status" value="1"/>
</dbReference>